<keyword evidence="3 11" id="KW-0645">Protease</keyword>
<dbReference type="Gene3D" id="3.40.390.10">
    <property type="entry name" value="Collagenase (Catalytic Domain)"/>
    <property type="match status" value="1"/>
</dbReference>
<sequence length="538" mass="61002">MNQRNLLKCLLITFLSQLSLTSQYSIASTQEPDKLDALLYMFGGGNPKETQEGYQIVDGDVVVPLLRDETNDILAGRKAITDSVLYWPSGEIPYTFHHSVSDVERKAILTGMNHWENETCIRFREATAKDYFLIRFRTDQPGCWSLVGRQYSRFQKGQDVSIGKGCAQWTTVAHEIGHVIGFFHEQSRSDRDKAIHINWENVEKGFYLQFQKEEDENFGVPYDYTSVMQYPSWAFSKDVLNKNTIVTMDPKYQRILGINRGLTFRDKKMVNHLYSCDRDCHNLSEYQCLNGGYLKPGKAGENCTCECPPNTNGSSCQNVITSDYYEPLFPLPCGGNVTLPGYISTPGYPGRRNPHESCVWDIQAPLGIRVELEILDFDFAPRSKSLNKRLFGKCVNESVEIRVKDDYHGEIYCGTDLEPGNKLISEKNRLLIMINADNSMTGKGFKANVRFIGKNGENSIIPSTTYPPIKATSNPPFIPEPKNTTPKPFSTTTIVPKVNKINEITFKPKDIEEIWNRIKSIQQGKIVKVIKPKVGPKI</sequence>
<feature type="domain" description="CUB" evidence="13">
    <location>
        <begin position="316"/>
        <end position="452"/>
    </location>
</feature>
<dbReference type="CDD" id="cd00041">
    <property type="entry name" value="CUB"/>
    <property type="match status" value="1"/>
</dbReference>
<keyword evidence="5 11" id="KW-0378">Hydrolase</keyword>
<name>T1K3F1_TETUR</name>
<dbReference type="InterPro" id="IPR024079">
    <property type="entry name" value="MetalloPept_cat_dom_sf"/>
</dbReference>
<comment type="function">
    <text evidence="9">Zinc metalloprotease. Provoques deadhesion of endothelial cells from cell cultures, and also degradation of fibronectin, fibrinogen and gelatin in vitro. Its role in the venom is not fully understood but it might act as a spreading factor that facilitates diffusion of other venom toxins. Alternatively, it might be involved in the proteolytic processing of other venom toxins or it might play a role in extra-oral digestion of prey.</text>
</comment>
<dbReference type="PANTHER" id="PTHR10127">
    <property type="entry name" value="DISCOIDIN, CUB, EGF, LAMININ , AND ZINC METALLOPROTEASE DOMAIN CONTAINING"/>
    <property type="match status" value="1"/>
</dbReference>
<comment type="subunit">
    <text evidence="1">Monomer.</text>
</comment>
<dbReference type="InterPro" id="IPR035914">
    <property type="entry name" value="Sperma_CUB_dom_sf"/>
</dbReference>
<dbReference type="Pfam" id="PF00431">
    <property type="entry name" value="CUB"/>
    <property type="match status" value="1"/>
</dbReference>
<evidence type="ECO:0000259" key="13">
    <source>
        <dbReference type="PROSITE" id="PS01180"/>
    </source>
</evidence>
<dbReference type="SUPFAM" id="SSF55486">
    <property type="entry name" value="Metalloproteases ('zincins'), catalytic domain"/>
    <property type="match status" value="1"/>
</dbReference>
<dbReference type="EnsemblMetazoa" id="tetur04g08460.1">
    <property type="protein sequence ID" value="tetur04g08460.1"/>
    <property type="gene ID" value="tetur04g08460"/>
</dbReference>
<dbReference type="OMA" id="IHINWEN"/>
<dbReference type="EC" id="3.4.24.-" evidence="12"/>
<dbReference type="GO" id="GO:0008270">
    <property type="term" value="F:zinc ion binding"/>
    <property type="evidence" value="ECO:0007669"/>
    <property type="project" value="UniProtKB-UniRule"/>
</dbReference>
<keyword evidence="6 11" id="KW-0862">Zinc</keyword>
<dbReference type="GO" id="GO:0004222">
    <property type="term" value="F:metalloendopeptidase activity"/>
    <property type="evidence" value="ECO:0007669"/>
    <property type="project" value="UniProtKB-UniRule"/>
</dbReference>
<dbReference type="OrthoDB" id="291007at2759"/>
<evidence type="ECO:0000256" key="12">
    <source>
        <dbReference type="RuleBase" id="RU361183"/>
    </source>
</evidence>
<feature type="binding site" evidence="11">
    <location>
        <position position="174"/>
    </location>
    <ligand>
        <name>Zn(2+)</name>
        <dbReference type="ChEBI" id="CHEBI:29105"/>
        <note>catalytic</note>
    </ligand>
</feature>
<feature type="chain" id="PRO_5005147096" description="Metalloendopeptidase" evidence="12">
    <location>
        <begin position="22"/>
        <end position="538"/>
    </location>
</feature>
<evidence type="ECO:0000256" key="7">
    <source>
        <dbReference type="ARBA" id="ARBA00023049"/>
    </source>
</evidence>
<dbReference type="Gene3D" id="2.60.120.290">
    <property type="entry name" value="Spermadhesin, CUB domain"/>
    <property type="match status" value="1"/>
</dbReference>
<keyword evidence="4 11" id="KW-0479">Metal-binding</keyword>
<dbReference type="SMART" id="SM00235">
    <property type="entry name" value="ZnMc"/>
    <property type="match status" value="1"/>
</dbReference>
<evidence type="ECO:0000256" key="8">
    <source>
        <dbReference type="ARBA" id="ARBA00023157"/>
    </source>
</evidence>
<dbReference type="Proteomes" id="UP000015104">
    <property type="component" value="Unassembled WGS sequence"/>
</dbReference>
<dbReference type="EMBL" id="CAEY01001378">
    <property type="status" value="NOT_ANNOTATED_CDS"/>
    <property type="molecule type" value="Genomic_DNA"/>
</dbReference>
<evidence type="ECO:0000256" key="2">
    <source>
        <dbReference type="ARBA" id="ARBA00022536"/>
    </source>
</evidence>
<evidence type="ECO:0000256" key="10">
    <source>
        <dbReference type="PROSITE-ProRule" id="PRU00059"/>
    </source>
</evidence>
<organism evidence="15 16">
    <name type="scientific">Tetranychus urticae</name>
    <name type="common">Two-spotted spider mite</name>
    <dbReference type="NCBI Taxonomy" id="32264"/>
    <lineage>
        <taxon>Eukaryota</taxon>
        <taxon>Metazoa</taxon>
        <taxon>Ecdysozoa</taxon>
        <taxon>Arthropoda</taxon>
        <taxon>Chelicerata</taxon>
        <taxon>Arachnida</taxon>
        <taxon>Acari</taxon>
        <taxon>Acariformes</taxon>
        <taxon>Trombidiformes</taxon>
        <taxon>Prostigmata</taxon>
        <taxon>Eleutherengona</taxon>
        <taxon>Raphignathae</taxon>
        <taxon>Tetranychoidea</taxon>
        <taxon>Tetranychidae</taxon>
        <taxon>Tetranychus</taxon>
    </lineage>
</organism>
<dbReference type="InterPro" id="IPR034035">
    <property type="entry name" value="Astacin-like_dom"/>
</dbReference>
<evidence type="ECO:0000313" key="16">
    <source>
        <dbReference type="Proteomes" id="UP000015104"/>
    </source>
</evidence>
<dbReference type="PRINTS" id="PR00480">
    <property type="entry name" value="ASTACIN"/>
</dbReference>
<comment type="caution">
    <text evidence="10">Lacks conserved residue(s) required for the propagation of feature annotation.</text>
</comment>
<feature type="binding site" evidence="11">
    <location>
        <position position="184"/>
    </location>
    <ligand>
        <name>Zn(2+)</name>
        <dbReference type="ChEBI" id="CHEBI:29105"/>
        <note>catalytic</note>
    </ligand>
</feature>
<dbReference type="PROSITE" id="PS01180">
    <property type="entry name" value="CUB"/>
    <property type="match status" value="1"/>
</dbReference>
<dbReference type="KEGG" id="tut:107359882"/>
<evidence type="ECO:0000256" key="3">
    <source>
        <dbReference type="ARBA" id="ARBA00022670"/>
    </source>
</evidence>
<comment type="cofactor">
    <cofactor evidence="11 12">
        <name>Zn(2+)</name>
        <dbReference type="ChEBI" id="CHEBI:29105"/>
    </cofactor>
    <text evidence="11 12">Binds 1 zinc ion per subunit.</text>
</comment>
<evidence type="ECO:0000313" key="15">
    <source>
        <dbReference type="EnsemblMetazoa" id="tetur04g08460.1"/>
    </source>
</evidence>
<proteinExistence type="predicted"/>
<evidence type="ECO:0000256" key="6">
    <source>
        <dbReference type="ARBA" id="ARBA00022833"/>
    </source>
</evidence>
<dbReference type="Pfam" id="PF01400">
    <property type="entry name" value="Astacin"/>
    <property type="match status" value="1"/>
</dbReference>
<accession>T1K3F1</accession>
<keyword evidence="2" id="KW-0245">EGF-like domain</keyword>
<feature type="domain" description="Peptidase M12A" evidence="14">
    <location>
        <begin position="78"/>
        <end position="277"/>
    </location>
</feature>
<feature type="signal peptide" evidence="12">
    <location>
        <begin position="1"/>
        <end position="21"/>
    </location>
</feature>
<evidence type="ECO:0000259" key="14">
    <source>
        <dbReference type="PROSITE" id="PS51864"/>
    </source>
</evidence>
<dbReference type="InterPro" id="IPR006026">
    <property type="entry name" value="Peptidase_Metallo"/>
</dbReference>
<reference evidence="15" key="2">
    <citation type="submission" date="2015-06" db="UniProtKB">
        <authorList>
            <consortium name="EnsemblMetazoa"/>
        </authorList>
    </citation>
    <scope>IDENTIFICATION</scope>
</reference>
<dbReference type="InterPro" id="IPR001506">
    <property type="entry name" value="Peptidase_M12A"/>
</dbReference>
<evidence type="ECO:0000256" key="11">
    <source>
        <dbReference type="PROSITE-ProRule" id="PRU01211"/>
    </source>
</evidence>
<keyword evidence="8" id="KW-1015">Disulfide bond</keyword>
<gene>
    <name evidence="15" type="primary">107359882</name>
</gene>
<dbReference type="HOGENOM" id="CLU_017286_1_5_1"/>
<keyword evidence="7 11" id="KW-0482">Metalloprotease</keyword>
<evidence type="ECO:0000256" key="5">
    <source>
        <dbReference type="ARBA" id="ARBA00022801"/>
    </source>
</evidence>
<dbReference type="GO" id="GO:0006508">
    <property type="term" value="P:proteolysis"/>
    <property type="evidence" value="ECO:0007669"/>
    <property type="project" value="UniProtKB-KW"/>
</dbReference>
<dbReference type="AlphaFoldDB" id="T1K3F1"/>
<keyword evidence="16" id="KW-1185">Reference proteome</keyword>
<dbReference type="SUPFAM" id="SSF49854">
    <property type="entry name" value="Spermadhesin, CUB domain"/>
    <property type="match status" value="1"/>
</dbReference>
<protein>
    <recommendedName>
        <fullName evidence="12">Metalloendopeptidase</fullName>
        <ecNumber evidence="12">3.4.24.-</ecNumber>
    </recommendedName>
</protein>
<dbReference type="CDD" id="cd04280">
    <property type="entry name" value="ZnMc_astacin_like"/>
    <property type="match status" value="1"/>
</dbReference>
<reference evidence="16" key="1">
    <citation type="submission" date="2011-08" db="EMBL/GenBank/DDBJ databases">
        <authorList>
            <person name="Rombauts S."/>
        </authorList>
    </citation>
    <scope>NUCLEOTIDE SEQUENCE</scope>
    <source>
        <strain evidence="16">London</strain>
    </source>
</reference>
<dbReference type="eggNOG" id="KOG3714">
    <property type="taxonomic scope" value="Eukaryota"/>
</dbReference>
<feature type="active site" evidence="11">
    <location>
        <position position="175"/>
    </location>
</feature>
<keyword evidence="12" id="KW-0732">Signal</keyword>
<evidence type="ECO:0000256" key="1">
    <source>
        <dbReference type="ARBA" id="ARBA00011245"/>
    </source>
</evidence>
<dbReference type="InterPro" id="IPR000859">
    <property type="entry name" value="CUB_dom"/>
</dbReference>
<evidence type="ECO:0000256" key="9">
    <source>
        <dbReference type="ARBA" id="ARBA00025529"/>
    </source>
</evidence>
<dbReference type="PROSITE" id="PS51864">
    <property type="entry name" value="ASTACIN"/>
    <property type="match status" value="1"/>
</dbReference>
<feature type="binding site" evidence="11">
    <location>
        <position position="178"/>
    </location>
    <ligand>
        <name>Zn(2+)</name>
        <dbReference type="ChEBI" id="CHEBI:29105"/>
        <note>catalytic</note>
    </ligand>
</feature>
<dbReference type="SMART" id="SM00042">
    <property type="entry name" value="CUB"/>
    <property type="match status" value="1"/>
</dbReference>
<dbReference type="PANTHER" id="PTHR10127:SF780">
    <property type="entry name" value="METALLOENDOPEPTIDASE"/>
    <property type="match status" value="1"/>
</dbReference>
<evidence type="ECO:0000256" key="4">
    <source>
        <dbReference type="ARBA" id="ARBA00022723"/>
    </source>
</evidence>